<dbReference type="Pfam" id="PF05795">
    <property type="entry name" value="Plasmodium_Vir"/>
    <property type="match status" value="1"/>
</dbReference>
<name>A0A1A8XAB5_PLAOA</name>
<proteinExistence type="predicted"/>
<dbReference type="InterPro" id="IPR008780">
    <property type="entry name" value="Plasmodium_Vir"/>
</dbReference>
<dbReference type="EMBL" id="FLQV01002100">
    <property type="protein sequence ID" value="SBT00765.1"/>
    <property type="molecule type" value="Genomic_DNA"/>
</dbReference>
<organism evidence="2 3">
    <name type="scientific">Plasmodium ovale curtisi</name>
    <dbReference type="NCBI Taxonomy" id="864141"/>
    <lineage>
        <taxon>Eukaryota</taxon>
        <taxon>Sar</taxon>
        <taxon>Alveolata</taxon>
        <taxon>Apicomplexa</taxon>
        <taxon>Aconoidasida</taxon>
        <taxon>Haemosporida</taxon>
        <taxon>Plasmodiidae</taxon>
        <taxon>Plasmodium</taxon>
        <taxon>Plasmodium (Plasmodium)</taxon>
    </lineage>
</organism>
<protein>
    <submittedName>
        <fullName evidence="2">PIR Superfamily Protein</fullName>
    </submittedName>
</protein>
<keyword evidence="1" id="KW-0472">Membrane</keyword>
<keyword evidence="1" id="KW-0812">Transmembrane</keyword>
<feature type="transmembrane region" description="Helical" evidence="1">
    <location>
        <begin position="250"/>
        <end position="271"/>
    </location>
</feature>
<accession>A0A1A8XAB5</accession>
<reference evidence="3" key="1">
    <citation type="submission" date="2016-05" db="EMBL/GenBank/DDBJ databases">
        <authorList>
            <person name="Naeem Raeece"/>
        </authorList>
    </citation>
    <scope>NUCLEOTIDE SEQUENCE [LARGE SCALE GENOMIC DNA]</scope>
</reference>
<evidence type="ECO:0000256" key="1">
    <source>
        <dbReference type="SAM" id="Phobius"/>
    </source>
</evidence>
<dbReference type="Proteomes" id="UP000078546">
    <property type="component" value="Unassembled WGS sequence"/>
</dbReference>
<dbReference type="AlphaFoldDB" id="A0A1A8XAB5"/>
<sequence>MAELEISKIIKGIEKFIVEMENRTDIDESQMLYTYEKNSNVDRYLNSILKELRQSCKVFESNSDFVSHNMYCSYLNYWLNQKKNRYLHLTGNPTIDDFRNKVKEYYTNTKDIVNGNDGKCEIELNEYSSQELTIVNALKNLCYIFKKIKEEKKKITNKNECFALYKYFFSIMNRILENILMLKDSTKIKINELIKKNSCAEFLMFEPSKDIQCEYGNNSQDLLIENCKDGACSLELTKYDDNCNCTYNDIFLSIFFTILGTLLFSFVLYRFTPFGFWINKQIERKKNLHNKLGKEDMKEFLDDTSEGIYENSQDFPYHMSYHSLRN</sequence>
<evidence type="ECO:0000313" key="2">
    <source>
        <dbReference type="EMBL" id="SBT00765.1"/>
    </source>
</evidence>
<keyword evidence="1" id="KW-1133">Transmembrane helix</keyword>
<evidence type="ECO:0000313" key="3">
    <source>
        <dbReference type="Proteomes" id="UP000078546"/>
    </source>
</evidence>
<gene>
    <name evidence="2" type="ORF">POVCU1_062200</name>
</gene>